<evidence type="ECO:0000259" key="4">
    <source>
        <dbReference type="PROSITE" id="PS50011"/>
    </source>
</evidence>
<evidence type="ECO:0000256" key="2">
    <source>
        <dbReference type="SAM" id="Coils"/>
    </source>
</evidence>
<keyword evidence="6" id="KW-1185">Reference proteome</keyword>
<comment type="caution">
    <text evidence="5">The sequence shown here is derived from an EMBL/GenBank/DDBJ whole genome shotgun (WGS) entry which is preliminary data.</text>
</comment>
<dbReference type="Gene3D" id="1.10.510.10">
    <property type="entry name" value="Transferase(Phosphotransferase) domain 1"/>
    <property type="match status" value="1"/>
</dbReference>
<protein>
    <submittedName>
        <fullName evidence="5">Kinase-like domain, phloem protein 2-like protein</fullName>
    </submittedName>
</protein>
<dbReference type="Gene3D" id="3.30.200.20">
    <property type="entry name" value="Phosphorylase Kinase, domain 1"/>
    <property type="match status" value="1"/>
</dbReference>
<name>A0ABQ5DXT2_9ASTR</name>
<reference evidence="5" key="1">
    <citation type="journal article" date="2022" name="Int. J. Mol. Sci.">
        <title>Draft Genome of Tanacetum Coccineum: Genomic Comparison of Closely Related Tanacetum-Family Plants.</title>
        <authorList>
            <person name="Yamashiro T."/>
            <person name="Shiraishi A."/>
            <person name="Nakayama K."/>
            <person name="Satake H."/>
        </authorList>
    </citation>
    <scope>NUCLEOTIDE SEQUENCE</scope>
</reference>
<dbReference type="InterPro" id="IPR011009">
    <property type="entry name" value="Kinase-like_dom_sf"/>
</dbReference>
<feature type="domain" description="Protein kinase" evidence="4">
    <location>
        <begin position="510"/>
        <end position="795"/>
    </location>
</feature>
<dbReference type="InterPro" id="IPR017441">
    <property type="entry name" value="Protein_kinase_ATP_BS"/>
</dbReference>
<evidence type="ECO:0000256" key="3">
    <source>
        <dbReference type="SAM" id="MobiDB-lite"/>
    </source>
</evidence>
<gene>
    <name evidence="5" type="ORF">Tco_0952731</name>
</gene>
<dbReference type="Proteomes" id="UP001151760">
    <property type="component" value="Unassembled WGS sequence"/>
</dbReference>
<accession>A0ABQ5DXT2</accession>
<organism evidence="5 6">
    <name type="scientific">Tanacetum coccineum</name>
    <dbReference type="NCBI Taxonomy" id="301880"/>
    <lineage>
        <taxon>Eukaryota</taxon>
        <taxon>Viridiplantae</taxon>
        <taxon>Streptophyta</taxon>
        <taxon>Embryophyta</taxon>
        <taxon>Tracheophyta</taxon>
        <taxon>Spermatophyta</taxon>
        <taxon>Magnoliopsida</taxon>
        <taxon>eudicotyledons</taxon>
        <taxon>Gunneridae</taxon>
        <taxon>Pentapetalae</taxon>
        <taxon>asterids</taxon>
        <taxon>campanulids</taxon>
        <taxon>Asterales</taxon>
        <taxon>Asteraceae</taxon>
        <taxon>Asteroideae</taxon>
        <taxon>Anthemideae</taxon>
        <taxon>Anthemidinae</taxon>
        <taxon>Tanacetum</taxon>
    </lineage>
</organism>
<keyword evidence="1" id="KW-0067">ATP-binding</keyword>
<dbReference type="PANTHER" id="PTHR27003:SF471">
    <property type="entry name" value="VASCULAR ENDOTHELIAL GROWTH FACTOR RECEPTOR 2 (VEGFR2)-RELATED"/>
    <property type="match status" value="1"/>
</dbReference>
<dbReference type="PANTHER" id="PTHR27003">
    <property type="entry name" value="OS07G0166700 PROTEIN"/>
    <property type="match status" value="1"/>
</dbReference>
<feature type="region of interest" description="Disordered" evidence="3">
    <location>
        <begin position="1"/>
        <end position="25"/>
    </location>
</feature>
<proteinExistence type="predicted"/>
<reference evidence="5" key="2">
    <citation type="submission" date="2022-01" db="EMBL/GenBank/DDBJ databases">
        <authorList>
            <person name="Yamashiro T."/>
            <person name="Shiraishi A."/>
            <person name="Satake H."/>
            <person name="Nakayama K."/>
        </authorList>
    </citation>
    <scope>NUCLEOTIDE SEQUENCE</scope>
</reference>
<dbReference type="Pfam" id="PF07714">
    <property type="entry name" value="PK_Tyr_Ser-Thr"/>
    <property type="match status" value="1"/>
</dbReference>
<dbReference type="InterPro" id="IPR045272">
    <property type="entry name" value="ANXUR1/2-like"/>
</dbReference>
<evidence type="ECO:0000313" key="5">
    <source>
        <dbReference type="EMBL" id="GJT44016.1"/>
    </source>
</evidence>
<sequence length="924" mass="105088">MPQNHDSSILSKQADKGKAIATEEDPTKTLIPFLEESGSSLKILDLNLFSSDGGQMTIEKAKAQMEELRRIELLKAEKEKSERELLKMLNPTTIKAQTLKLAEYEAKRSKMIREYNDCITKRLDPLPITKISKSTKDATMRITRDNDPTTLTVYEKFGLKMLGLTEWIEVHTLASKGKSKSNDYLLKSLLKSLKAKFQWVLTQSGRLGLPPPSELSAYRLNPAEKKRKRDSDLIEEMLVKEDIRIAGMERNLTLPSGVVAIKGKVITEPESEGQQMFKKMLFAIEARDDVDEARKTIKDNIDDGLIPADCKASEGNEDPLSAKHQRLIKGLADGKASTSRLKYIQVKDIVKKVEDYLKTYSPAEMDIRWLIRKKCLSLYKAMQVVSLTKDKSFKYAPSITCLKKNSNIMLTWSFILGYQYWTKKKLVKKLKKAMDGRRIRVKDIVKEVEDYLKTYSSAGMYIYWTFNLSITNQDPEPYHLSYHLLVQVLENHKDNLKLSLEDIKSATKGFSQDNIIGQGDFGNVYKGATHSTHGDNIIAAKWLDKKSGQGDAKVLTELVAPKFMAELDILIEYKHLNVIGLVGYCDKEDEKITVYEYLSRGSLDKYLSDDSLTWVTRLKICIDIAIGLEFLHGSVSSPEMVIHRDISSNNILLFDDWKAKITSFGLSLACPTNQNVDYVIDKVTGTIGYRDPLHSETGFLTKESDIFSLGAVLFDILCGKLSSKKLDDEYLYLPYVAKHHYHAGKLDKLVFKGIKEQIVPRSFIIYAEIAYQCIHHMRERRPTAEEVVIQLKKALEFQEDFEKWEPKLPTDYKEIIQMSKCQEIYSTKKKEELYNIFSKGILLQQDKVLLSFDGTERNEMVSATMFSYIGSCPHELKSLPESSYVTFTSSKSNRATIKVLIFSKVGLVSSHVPGTSTINNPFVL</sequence>
<dbReference type="InterPro" id="IPR008266">
    <property type="entry name" value="Tyr_kinase_AS"/>
</dbReference>
<keyword evidence="1" id="KW-0547">Nucleotide-binding</keyword>
<feature type="binding site" evidence="1">
    <location>
        <position position="541"/>
    </location>
    <ligand>
        <name>ATP</name>
        <dbReference type="ChEBI" id="CHEBI:30616"/>
    </ligand>
</feature>
<keyword evidence="2" id="KW-0175">Coiled coil</keyword>
<dbReference type="PROSITE" id="PS50011">
    <property type="entry name" value="PROTEIN_KINASE_DOM"/>
    <property type="match status" value="1"/>
</dbReference>
<dbReference type="InterPro" id="IPR001245">
    <property type="entry name" value="Ser-Thr/Tyr_kinase_cat_dom"/>
</dbReference>
<dbReference type="SUPFAM" id="SSF56112">
    <property type="entry name" value="Protein kinase-like (PK-like)"/>
    <property type="match status" value="1"/>
</dbReference>
<evidence type="ECO:0000256" key="1">
    <source>
        <dbReference type="PROSITE-ProRule" id="PRU10141"/>
    </source>
</evidence>
<dbReference type="InterPro" id="IPR000719">
    <property type="entry name" value="Prot_kinase_dom"/>
</dbReference>
<feature type="compositionally biased region" description="Polar residues" evidence="3">
    <location>
        <begin position="1"/>
        <end position="11"/>
    </location>
</feature>
<dbReference type="PROSITE" id="PS00109">
    <property type="entry name" value="PROTEIN_KINASE_TYR"/>
    <property type="match status" value="1"/>
</dbReference>
<dbReference type="PROSITE" id="PS00107">
    <property type="entry name" value="PROTEIN_KINASE_ATP"/>
    <property type="match status" value="1"/>
</dbReference>
<evidence type="ECO:0000313" key="6">
    <source>
        <dbReference type="Proteomes" id="UP001151760"/>
    </source>
</evidence>
<feature type="coiled-coil region" evidence="2">
    <location>
        <begin position="64"/>
        <end position="114"/>
    </location>
</feature>
<dbReference type="EMBL" id="BQNB010015778">
    <property type="protein sequence ID" value="GJT44016.1"/>
    <property type="molecule type" value="Genomic_DNA"/>
</dbReference>